<dbReference type="Gene3D" id="3.40.50.1370">
    <property type="entry name" value="Aspartate/ornithine carbamoyltransferase"/>
    <property type="match status" value="2"/>
</dbReference>
<evidence type="ECO:0000256" key="6">
    <source>
        <dbReference type="ARBA" id="ARBA00022679"/>
    </source>
</evidence>
<evidence type="ECO:0000256" key="1">
    <source>
        <dbReference type="ARBA" id="ARBA00004975"/>
    </source>
</evidence>
<evidence type="ECO:0000256" key="3">
    <source>
        <dbReference type="ARBA" id="ARBA00013007"/>
    </source>
</evidence>
<dbReference type="STRING" id="93625.A0A409WKA4"/>
<feature type="domain" description="Aspartate/ornithine carbamoyltransferase Asp/Orn-binding" evidence="8">
    <location>
        <begin position="200"/>
        <end position="348"/>
    </location>
</feature>
<dbReference type="PANTHER" id="PTHR45753:SF3">
    <property type="entry name" value="ORNITHINE TRANSCARBAMYLASE, MITOCHONDRIAL"/>
    <property type="match status" value="1"/>
</dbReference>
<dbReference type="PROSITE" id="PS00097">
    <property type="entry name" value="CARBAMOYLTRANSFERASE"/>
    <property type="match status" value="1"/>
</dbReference>
<keyword evidence="5" id="KW-0028">Amino-acid biosynthesis</keyword>
<comment type="similarity">
    <text evidence="2">Belongs to the aspartate/ornithine carbamoyltransferase superfamily. OTCase family.</text>
</comment>
<gene>
    <name evidence="10" type="ORF">CVT25_002379</name>
</gene>
<dbReference type="EC" id="2.1.3.3" evidence="3"/>
<dbReference type="InterPro" id="IPR006132">
    <property type="entry name" value="Asp/Orn_carbamoyltranf_P-bd"/>
</dbReference>
<accession>A0A409WKA4</accession>
<dbReference type="OrthoDB" id="10252326at2759"/>
<dbReference type="InterPro" id="IPR006131">
    <property type="entry name" value="Asp_carbamoyltransf_Asp/Orn-bd"/>
</dbReference>
<comment type="pathway">
    <text evidence="1">Amino-acid biosynthesis; L-arginine biosynthesis; L-arginine from L-ornithine and carbamoyl phosphate: step 1/3.</text>
</comment>
<protein>
    <recommendedName>
        <fullName evidence="3">ornithine carbamoyltransferase</fullName>
        <ecNumber evidence="3">2.1.3.3</ecNumber>
    </recommendedName>
</protein>
<name>A0A409WKA4_PSICY</name>
<dbReference type="GO" id="GO:0004585">
    <property type="term" value="F:ornithine carbamoyltransferase activity"/>
    <property type="evidence" value="ECO:0007669"/>
    <property type="project" value="UniProtKB-EC"/>
</dbReference>
<dbReference type="AlphaFoldDB" id="A0A409WKA4"/>
<dbReference type="FunCoup" id="A0A409WKA4">
    <property type="interactions" value="269"/>
</dbReference>
<dbReference type="GO" id="GO:0019240">
    <property type="term" value="P:citrulline biosynthetic process"/>
    <property type="evidence" value="ECO:0007669"/>
    <property type="project" value="TreeGrafter"/>
</dbReference>
<dbReference type="SUPFAM" id="SSF53671">
    <property type="entry name" value="Aspartate/ornithine carbamoyltransferase"/>
    <property type="match status" value="1"/>
</dbReference>
<evidence type="ECO:0000313" key="11">
    <source>
        <dbReference type="Proteomes" id="UP000283269"/>
    </source>
</evidence>
<dbReference type="Proteomes" id="UP000283269">
    <property type="component" value="Unassembled WGS sequence"/>
</dbReference>
<dbReference type="FunFam" id="3.40.50.1370:FF:000009">
    <property type="entry name" value="Ornithine carbamoyltransferase, mitochondrial"/>
    <property type="match status" value="1"/>
</dbReference>
<feature type="domain" description="Aspartate/ornithine carbamoyltransferase carbamoyl-P binding" evidence="9">
    <location>
        <begin position="7"/>
        <end position="170"/>
    </location>
</feature>
<sequence>MLPRPPHLMTLADLSPRQINHIINHAHSLKSRSKPWLAPQVPFNQNTGNRNRPNRMRLPSQSLFSKTIALLFSKRSTRTRIAAETSAELLGGKALFLGREDIQLGVNESARDTAQVISGMCQGIFARVGDHSEIEASLELAKYSNVPVLNALSSLWHPTQILADLLTLHEHAWAFNNVALKEEKKNAKRTVSKLPELKPLTIAYVGDCANVLNDMLVTYPRLGHKLKVAAPLKYRPPTEVMERVKELNCDKGIEWFEDPKLAVQDANVIVTDTWISMGQEAEKAERLKAFEGYQVTEELCKGAERDWKFLHCLPRKPDEVDDEVFYGPRSLAFPEAENRKWTIMALFDLQFGRWNLDPEQPETAFIEEEVKTGKAAEA</sequence>
<evidence type="ECO:0000259" key="8">
    <source>
        <dbReference type="Pfam" id="PF00185"/>
    </source>
</evidence>
<reference evidence="10 11" key="1">
    <citation type="journal article" date="2018" name="Evol. Lett.">
        <title>Horizontal gene cluster transfer increased hallucinogenic mushroom diversity.</title>
        <authorList>
            <person name="Reynolds H.T."/>
            <person name="Vijayakumar V."/>
            <person name="Gluck-Thaler E."/>
            <person name="Korotkin H.B."/>
            <person name="Matheny P.B."/>
            <person name="Slot J.C."/>
        </authorList>
    </citation>
    <scope>NUCLEOTIDE SEQUENCE [LARGE SCALE GENOMIC DNA]</scope>
    <source>
        <strain evidence="10 11">2631</strain>
    </source>
</reference>
<dbReference type="Pfam" id="PF00185">
    <property type="entry name" value="OTCace"/>
    <property type="match status" value="1"/>
</dbReference>
<dbReference type="Pfam" id="PF02729">
    <property type="entry name" value="OTCace_N"/>
    <property type="match status" value="1"/>
</dbReference>
<dbReference type="InParanoid" id="A0A409WKA4"/>
<dbReference type="GO" id="GO:0005739">
    <property type="term" value="C:mitochondrion"/>
    <property type="evidence" value="ECO:0007669"/>
    <property type="project" value="TreeGrafter"/>
</dbReference>
<dbReference type="EMBL" id="NHYD01003401">
    <property type="protein sequence ID" value="PPQ78891.1"/>
    <property type="molecule type" value="Genomic_DNA"/>
</dbReference>
<organism evidence="10 11">
    <name type="scientific">Psilocybe cyanescens</name>
    <dbReference type="NCBI Taxonomy" id="93625"/>
    <lineage>
        <taxon>Eukaryota</taxon>
        <taxon>Fungi</taxon>
        <taxon>Dikarya</taxon>
        <taxon>Basidiomycota</taxon>
        <taxon>Agaricomycotina</taxon>
        <taxon>Agaricomycetes</taxon>
        <taxon>Agaricomycetidae</taxon>
        <taxon>Agaricales</taxon>
        <taxon>Agaricineae</taxon>
        <taxon>Strophariaceae</taxon>
        <taxon>Psilocybe</taxon>
    </lineage>
</organism>
<dbReference type="NCBIfam" id="TIGR00658">
    <property type="entry name" value="orni_carb_tr"/>
    <property type="match status" value="1"/>
</dbReference>
<evidence type="ECO:0000256" key="7">
    <source>
        <dbReference type="RuleBase" id="RU003634"/>
    </source>
</evidence>
<keyword evidence="6 7" id="KW-0808">Transferase</keyword>
<keyword evidence="11" id="KW-1185">Reference proteome</keyword>
<dbReference type="GO" id="GO:0042450">
    <property type="term" value="P:L-arginine biosynthetic process via ornithine"/>
    <property type="evidence" value="ECO:0007669"/>
    <property type="project" value="TreeGrafter"/>
</dbReference>
<evidence type="ECO:0000256" key="2">
    <source>
        <dbReference type="ARBA" id="ARBA00007805"/>
    </source>
</evidence>
<dbReference type="PRINTS" id="PR00100">
    <property type="entry name" value="AOTCASE"/>
</dbReference>
<keyword evidence="4" id="KW-0055">Arginine biosynthesis</keyword>
<dbReference type="GO" id="GO:0016597">
    <property type="term" value="F:amino acid binding"/>
    <property type="evidence" value="ECO:0007669"/>
    <property type="project" value="InterPro"/>
</dbReference>
<dbReference type="PANTHER" id="PTHR45753">
    <property type="entry name" value="ORNITHINE CARBAMOYLTRANSFERASE, MITOCHONDRIAL"/>
    <property type="match status" value="1"/>
</dbReference>
<dbReference type="PRINTS" id="PR00102">
    <property type="entry name" value="OTCASE"/>
</dbReference>
<dbReference type="InterPro" id="IPR036901">
    <property type="entry name" value="Asp/Orn_carbamoylTrfase_sf"/>
</dbReference>
<evidence type="ECO:0000313" key="10">
    <source>
        <dbReference type="EMBL" id="PPQ78891.1"/>
    </source>
</evidence>
<proteinExistence type="inferred from homology"/>
<evidence type="ECO:0000256" key="4">
    <source>
        <dbReference type="ARBA" id="ARBA00022571"/>
    </source>
</evidence>
<evidence type="ECO:0000256" key="5">
    <source>
        <dbReference type="ARBA" id="ARBA00022605"/>
    </source>
</evidence>
<evidence type="ECO:0000259" key="9">
    <source>
        <dbReference type="Pfam" id="PF02729"/>
    </source>
</evidence>
<dbReference type="InterPro" id="IPR002292">
    <property type="entry name" value="Orn/put_carbamltrans"/>
</dbReference>
<comment type="caution">
    <text evidence="10">The sequence shown here is derived from an EMBL/GenBank/DDBJ whole genome shotgun (WGS) entry which is preliminary data.</text>
</comment>
<dbReference type="InterPro" id="IPR006130">
    <property type="entry name" value="Asp/Orn_carbamoylTrfase"/>
</dbReference>